<dbReference type="Proteomes" id="UP000319941">
    <property type="component" value="Unassembled WGS sequence"/>
</dbReference>
<evidence type="ECO:0000313" key="2">
    <source>
        <dbReference type="Proteomes" id="UP000319941"/>
    </source>
</evidence>
<sequence>MYSSKPEGRSYSKIADGAACMALQALLSAGESKDTHAYQYQMERLGFLLGKSMRDGKSLASAKTVLVVSTAEDADYLASGVIKALKKKYSVKFAVFWNNHYSLENKSSIAPVINTYYEPGYEKSDALVIVKSVISGSCVVKTNLMRLMSVEESLLKNSVHVVAPVIHESAEQKLKSEFPCSISEKFTFVYFAKDKIRSSDGDVIPGIGGQIYELLGLKGQPARTGYIPALVKQQYSAEAI</sequence>
<keyword evidence="2" id="KW-1185">Reference proteome</keyword>
<dbReference type="OrthoDB" id="648192at2"/>
<dbReference type="RefSeq" id="WP_144728113.1">
    <property type="nucleotide sequence ID" value="NZ_CAWOWR010000071.1"/>
</dbReference>
<dbReference type="AlphaFoldDB" id="A0A558HDK6"/>
<gene>
    <name evidence="1" type="ORF">FQP86_17390</name>
</gene>
<dbReference type="EMBL" id="VNFH01000017">
    <property type="protein sequence ID" value="TVU67216.1"/>
    <property type="molecule type" value="Genomic_DNA"/>
</dbReference>
<proteinExistence type="predicted"/>
<accession>A0A558HDK6</accession>
<reference evidence="1 2" key="1">
    <citation type="submission" date="2019-07" db="EMBL/GenBank/DDBJ databases">
        <title>Diversity of Bacteria from Kongsfjorden, Arctic.</title>
        <authorList>
            <person name="Yu Y."/>
        </authorList>
    </citation>
    <scope>NUCLEOTIDE SEQUENCE [LARGE SCALE GENOMIC DNA]</scope>
    <source>
        <strain evidence="1 2">SM1923</strain>
    </source>
</reference>
<comment type="caution">
    <text evidence="1">The sequence shown here is derived from an EMBL/GenBank/DDBJ whole genome shotgun (WGS) entry which is preliminary data.</text>
</comment>
<name>A0A558HDK6_9GAMM</name>
<organism evidence="1 2">
    <name type="scientific">Cobetia crustatorum</name>
    <dbReference type="NCBI Taxonomy" id="553385"/>
    <lineage>
        <taxon>Bacteria</taxon>
        <taxon>Pseudomonadati</taxon>
        <taxon>Pseudomonadota</taxon>
        <taxon>Gammaproteobacteria</taxon>
        <taxon>Oceanospirillales</taxon>
        <taxon>Halomonadaceae</taxon>
        <taxon>Cobetia</taxon>
    </lineage>
</organism>
<protein>
    <submittedName>
        <fullName evidence="1">Uncharacterized protein</fullName>
    </submittedName>
</protein>
<evidence type="ECO:0000313" key="1">
    <source>
        <dbReference type="EMBL" id="TVU67216.1"/>
    </source>
</evidence>